<organism evidence="1 2">
    <name type="scientific">Thermatribacter velox</name>
    <dbReference type="NCBI Taxonomy" id="3039681"/>
    <lineage>
        <taxon>Bacteria</taxon>
        <taxon>Pseudomonadati</taxon>
        <taxon>Atribacterota</taxon>
        <taxon>Atribacteria</taxon>
        <taxon>Atribacterales</taxon>
        <taxon>Thermatribacteraceae</taxon>
        <taxon>Thermatribacter</taxon>
    </lineage>
</organism>
<dbReference type="Proteomes" id="UP001461341">
    <property type="component" value="Chromosome"/>
</dbReference>
<gene>
    <name evidence="1" type="ORF">QBE54_05880</name>
</gene>
<dbReference type="EMBL" id="CP121689">
    <property type="protein sequence ID" value="WZL75130.1"/>
    <property type="molecule type" value="Genomic_DNA"/>
</dbReference>
<dbReference type="RefSeq" id="WP_369017276.1">
    <property type="nucleotide sequence ID" value="NZ_CP121689.1"/>
</dbReference>
<name>A0ABZ2YBR6_9BACT</name>
<protein>
    <submittedName>
        <fullName evidence="1">Uncharacterized protein</fullName>
    </submittedName>
</protein>
<sequence length="52" mass="6434">MENRKAGSTLPWEEFRKMLPEKIQGDEEVVRRIWEEVDYLPWLFIWHVLVSF</sequence>
<accession>A0ABZ2YBR6</accession>
<evidence type="ECO:0000313" key="1">
    <source>
        <dbReference type="EMBL" id="WZL75130.1"/>
    </source>
</evidence>
<proteinExistence type="predicted"/>
<evidence type="ECO:0000313" key="2">
    <source>
        <dbReference type="Proteomes" id="UP001461341"/>
    </source>
</evidence>
<reference evidence="1 2" key="1">
    <citation type="submission" date="2023-03" db="EMBL/GenBank/DDBJ databases">
        <title>Novel Species.</title>
        <authorList>
            <person name="Ma S."/>
        </authorList>
    </citation>
    <scope>NUCLEOTIDE SEQUENCE [LARGE SCALE GENOMIC DNA]</scope>
    <source>
        <strain evidence="1 2">B11</strain>
    </source>
</reference>
<keyword evidence="2" id="KW-1185">Reference proteome</keyword>